<feature type="transmembrane region" description="Helical" evidence="1">
    <location>
        <begin position="291"/>
        <end position="316"/>
    </location>
</feature>
<evidence type="ECO:0000313" key="2">
    <source>
        <dbReference type="Proteomes" id="UP000504607"/>
    </source>
</evidence>
<keyword evidence="1" id="KW-0472">Membrane</keyword>
<feature type="transmembrane region" description="Helical" evidence="1">
    <location>
        <begin position="75"/>
        <end position="95"/>
    </location>
</feature>
<feature type="transmembrane region" description="Helical" evidence="1">
    <location>
        <begin position="110"/>
        <end position="129"/>
    </location>
</feature>
<keyword evidence="1" id="KW-0812">Transmembrane</keyword>
<dbReference type="PANTHER" id="PTHR37726">
    <property type="entry name" value="TRANSMEMBRANE PROTEIN"/>
    <property type="match status" value="1"/>
</dbReference>
<protein>
    <submittedName>
        <fullName evidence="3">Uncharacterized protein LOC105043235</fullName>
    </submittedName>
</protein>
<evidence type="ECO:0000256" key="1">
    <source>
        <dbReference type="SAM" id="Phobius"/>
    </source>
</evidence>
<keyword evidence="2" id="KW-1185">Reference proteome</keyword>
<dbReference type="InParanoid" id="A0A6I9R1X2"/>
<feature type="transmembrane region" description="Helical" evidence="1">
    <location>
        <begin position="256"/>
        <end position="279"/>
    </location>
</feature>
<gene>
    <name evidence="3" type="primary">LOC105043235</name>
</gene>
<dbReference type="Proteomes" id="UP000504607">
    <property type="component" value="Chromosome 4"/>
</dbReference>
<name>A0A6I9R1X2_ELAGV</name>
<dbReference type="PANTHER" id="PTHR37726:SF1">
    <property type="entry name" value="TRANSMEMBRANE PROTEIN"/>
    <property type="match status" value="1"/>
</dbReference>
<dbReference type="FunCoup" id="A0A6I9R1X2">
    <property type="interactions" value="12"/>
</dbReference>
<sequence>MKQKEQKMHLDLMDGLAMLPESQIDHEWDMENITKTFFKCTRWQLEGTADFIYCPYHYFCDSTYPGDYPSIVDSLVLLFAVSSFLSTTAFTLMGFRRNTSISISNLKRRYLLPSGPIALPLVLLIFAKGHRINTIFPLSHMGPAILQLVYISALAFKNQTEKDLHYAVLEASTVSGILHASSYLDNIILPYYTGFEALTESTFSGECATCVCRKNALVVGGSLISYRGWSKTTMSIISVLFSRILCKINGEEKLSLLIKSILEVICWLLIASDSITLMFNAPQGGFLNMVVYGGLCFLISLSVFRKLCTLLAWLAARCQMQRKIDLYNAAIV</sequence>
<dbReference type="RefSeq" id="XP_010919006.1">
    <property type="nucleotide sequence ID" value="XM_010920704.3"/>
</dbReference>
<keyword evidence="1" id="KW-1133">Transmembrane helix</keyword>
<accession>A0A6I9R1X2</accession>
<dbReference type="AlphaFoldDB" id="A0A6I9R1X2"/>
<dbReference type="OrthoDB" id="657942at2759"/>
<evidence type="ECO:0000313" key="3">
    <source>
        <dbReference type="RefSeq" id="XP_010919006.1"/>
    </source>
</evidence>
<proteinExistence type="predicted"/>
<organism evidence="2 3">
    <name type="scientific">Elaeis guineensis var. tenera</name>
    <name type="common">Oil palm</name>
    <dbReference type="NCBI Taxonomy" id="51953"/>
    <lineage>
        <taxon>Eukaryota</taxon>
        <taxon>Viridiplantae</taxon>
        <taxon>Streptophyta</taxon>
        <taxon>Embryophyta</taxon>
        <taxon>Tracheophyta</taxon>
        <taxon>Spermatophyta</taxon>
        <taxon>Magnoliopsida</taxon>
        <taxon>Liliopsida</taxon>
        <taxon>Arecaceae</taxon>
        <taxon>Arecoideae</taxon>
        <taxon>Cocoseae</taxon>
        <taxon>Elaeidinae</taxon>
        <taxon>Elaeis</taxon>
    </lineage>
</organism>
<reference evidence="3" key="1">
    <citation type="submission" date="2025-08" db="UniProtKB">
        <authorList>
            <consortium name="RefSeq"/>
        </authorList>
    </citation>
    <scope>IDENTIFICATION</scope>
</reference>